<sequence length="61" mass="6585">MPELWPLTKCRRARRVVDLRLRTITLAEDGAFWMKACEPGSLQGTIGLDGAGTGVAAVCPQ</sequence>
<proteinExistence type="predicted"/>
<dbReference type="Proteomes" id="UP000199029">
    <property type="component" value="Unassembled WGS sequence"/>
</dbReference>
<dbReference type="EMBL" id="FOXS01000003">
    <property type="protein sequence ID" value="SFQ49300.1"/>
    <property type="molecule type" value="Genomic_DNA"/>
</dbReference>
<accession>A0A1I5YYW3</accession>
<organism evidence="1 2">
    <name type="scientific">Hymenobacter arizonensis</name>
    <name type="common">Siccationidurans arizonensis</name>
    <dbReference type="NCBI Taxonomy" id="1227077"/>
    <lineage>
        <taxon>Bacteria</taxon>
        <taxon>Pseudomonadati</taxon>
        <taxon>Bacteroidota</taxon>
        <taxon>Cytophagia</taxon>
        <taxon>Cytophagales</taxon>
        <taxon>Hymenobacteraceae</taxon>
        <taxon>Hymenobacter</taxon>
    </lineage>
</organism>
<evidence type="ECO:0000313" key="1">
    <source>
        <dbReference type="EMBL" id="SFQ49300.1"/>
    </source>
</evidence>
<evidence type="ECO:0000313" key="2">
    <source>
        <dbReference type="Proteomes" id="UP000199029"/>
    </source>
</evidence>
<reference evidence="2" key="1">
    <citation type="submission" date="2016-10" db="EMBL/GenBank/DDBJ databases">
        <authorList>
            <person name="Varghese N."/>
            <person name="Submissions S."/>
        </authorList>
    </citation>
    <scope>NUCLEOTIDE SEQUENCE [LARGE SCALE GENOMIC DNA]</scope>
    <source>
        <strain evidence="2">OR362-8,ATCC BAA-1266,JCM 13504</strain>
    </source>
</reference>
<name>A0A1I5YYW3_HYMAR</name>
<dbReference type="AlphaFoldDB" id="A0A1I5YYW3"/>
<keyword evidence="2" id="KW-1185">Reference proteome</keyword>
<protein>
    <submittedName>
        <fullName evidence="1">Uncharacterized protein</fullName>
    </submittedName>
</protein>
<gene>
    <name evidence="1" type="ORF">SAMN04515668_2544</name>
</gene>